<evidence type="ECO:0000313" key="1">
    <source>
        <dbReference type="EMBL" id="KAI3554404.1"/>
    </source>
</evidence>
<dbReference type="EMBL" id="SDAQ01000023">
    <property type="protein sequence ID" value="KAI3554404.1"/>
    <property type="molecule type" value="Genomic_DNA"/>
</dbReference>
<gene>
    <name evidence="1" type="ORF">CABS02_05221</name>
</gene>
<reference evidence="1" key="1">
    <citation type="submission" date="2019-01" db="EMBL/GenBank/DDBJ databases">
        <title>Colletotrichum abscissum LGMF1257.</title>
        <authorList>
            <person name="Baroncelli R."/>
        </authorList>
    </citation>
    <scope>NUCLEOTIDE SEQUENCE</scope>
    <source>
        <strain evidence="1">Ca142</strain>
    </source>
</reference>
<evidence type="ECO:0000313" key="2">
    <source>
        <dbReference type="Proteomes" id="UP001056436"/>
    </source>
</evidence>
<proteinExistence type="predicted"/>
<dbReference type="AlphaFoldDB" id="A0A9Q0B5W5"/>
<organism evidence="1 2">
    <name type="scientific">Colletotrichum abscissum</name>
    <dbReference type="NCBI Taxonomy" id="1671311"/>
    <lineage>
        <taxon>Eukaryota</taxon>
        <taxon>Fungi</taxon>
        <taxon>Dikarya</taxon>
        <taxon>Ascomycota</taxon>
        <taxon>Pezizomycotina</taxon>
        <taxon>Sordariomycetes</taxon>
        <taxon>Hypocreomycetidae</taxon>
        <taxon>Glomerellales</taxon>
        <taxon>Glomerellaceae</taxon>
        <taxon>Colletotrichum</taxon>
        <taxon>Colletotrichum acutatum species complex</taxon>
    </lineage>
</organism>
<sequence>MNRPAGRAAVQSPRWCKVVSDGGGDLMSATFLPGGRFAIAVDAGQTKNKKGGGVTGRLLEWRQAGRWMDDDLMGLAKRCFPLN</sequence>
<accession>A0A9Q0B5W5</accession>
<name>A0A9Q0B5W5_9PEZI</name>
<comment type="caution">
    <text evidence="1">The sequence shown here is derived from an EMBL/GenBank/DDBJ whole genome shotgun (WGS) entry which is preliminary data.</text>
</comment>
<dbReference type="Proteomes" id="UP001056436">
    <property type="component" value="Unassembled WGS sequence"/>
</dbReference>
<keyword evidence="2" id="KW-1185">Reference proteome</keyword>
<protein>
    <submittedName>
        <fullName evidence="1">Uncharacterized protein</fullName>
    </submittedName>
</protein>